<comment type="caution">
    <text evidence="10">The sequence shown here is derived from an EMBL/GenBank/DDBJ whole genome shotgun (WGS) entry which is preliminary data.</text>
</comment>
<feature type="compositionally biased region" description="Polar residues" evidence="6">
    <location>
        <begin position="78"/>
        <end position="87"/>
    </location>
</feature>
<dbReference type="GO" id="GO:0003682">
    <property type="term" value="F:chromatin binding"/>
    <property type="evidence" value="ECO:0007669"/>
    <property type="project" value="InterPro"/>
</dbReference>
<feature type="compositionally biased region" description="Polar residues" evidence="6">
    <location>
        <begin position="268"/>
        <end position="311"/>
    </location>
</feature>
<protein>
    <recommendedName>
        <fullName evidence="12">Inner nuclear membrane protein SRC1</fullName>
    </recommendedName>
</protein>
<dbReference type="InterPro" id="IPR025856">
    <property type="entry name" value="HeH/LEM_domain"/>
</dbReference>
<feature type="compositionally biased region" description="Basic residues" evidence="6">
    <location>
        <begin position="188"/>
        <end position="200"/>
    </location>
</feature>
<evidence type="ECO:0000256" key="1">
    <source>
        <dbReference type="ARBA" id="ARBA00004126"/>
    </source>
</evidence>
<dbReference type="PANTHER" id="PTHR47808">
    <property type="entry name" value="INNER NUCLEAR MEMBRANE PROTEIN HEH2-RELATED"/>
    <property type="match status" value="1"/>
</dbReference>
<evidence type="ECO:0000313" key="11">
    <source>
        <dbReference type="Proteomes" id="UP000187455"/>
    </source>
</evidence>
<dbReference type="CDD" id="cd12935">
    <property type="entry name" value="LEM_like"/>
    <property type="match status" value="1"/>
</dbReference>
<keyword evidence="3 7" id="KW-1133">Transmembrane helix</keyword>
<feature type="compositionally biased region" description="Basic and acidic residues" evidence="6">
    <location>
        <begin position="171"/>
        <end position="187"/>
    </location>
</feature>
<feature type="compositionally biased region" description="Polar residues" evidence="6">
    <location>
        <begin position="148"/>
        <end position="158"/>
    </location>
</feature>
<evidence type="ECO:0000256" key="6">
    <source>
        <dbReference type="SAM" id="MobiDB-lite"/>
    </source>
</evidence>
<evidence type="ECO:0000256" key="2">
    <source>
        <dbReference type="ARBA" id="ARBA00022692"/>
    </source>
</evidence>
<dbReference type="Pfam" id="PF12949">
    <property type="entry name" value="HeH"/>
    <property type="match status" value="1"/>
</dbReference>
<feature type="transmembrane region" description="Helical" evidence="7">
    <location>
        <begin position="500"/>
        <end position="521"/>
    </location>
</feature>
<dbReference type="AlphaFoldDB" id="A0A1R0GXL5"/>
<name>A0A1R0GXL5_9FUNG</name>
<accession>A0A1R0GXL5</accession>
<evidence type="ECO:0000259" key="8">
    <source>
        <dbReference type="Pfam" id="PF09402"/>
    </source>
</evidence>
<keyword evidence="2 7" id="KW-0812">Transmembrane</keyword>
<evidence type="ECO:0000256" key="7">
    <source>
        <dbReference type="SAM" id="Phobius"/>
    </source>
</evidence>
<evidence type="ECO:0000256" key="3">
    <source>
        <dbReference type="ARBA" id="ARBA00022989"/>
    </source>
</evidence>
<feature type="compositionally biased region" description="Polar residues" evidence="6">
    <location>
        <begin position="119"/>
        <end position="134"/>
    </location>
</feature>
<feature type="compositionally biased region" description="Basic and acidic residues" evidence="6">
    <location>
        <begin position="258"/>
        <end position="267"/>
    </location>
</feature>
<evidence type="ECO:0000256" key="5">
    <source>
        <dbReference type="ARBA" id="ARBA00023242"/>
    </source>
</evidence>
<feature type="region of interest" description="Disordered" evidence="6">
    <location>
        <begin position="78"/>
        <end position="220"/>
    </location>
</feature>
<dbReference type="GO" id="GO:0005637">
    <property type="term" value="C:nuclear inner membrane"/>
    <property type="evidence" value="ECO:0007669"/>
    <property type="project" value="InterPro"/>
</dbReference>
<dbReference type="EMBL" id="LSSL01002294">
    <property type="protein sequence ID" value="OLY81636.1"/>
    <property type="molecule type" value="Genomic_DNA"/>
</dbReference>
<evidence type="ECO:0000256" key="4">
    <source>
        <dbReference type="ARBA" id="ARBA00023136"/>
    </source>
</evidence>
<dbReference type="InterPro" id="IPR018996">
    <property type="entry name" value="Man1/Src1-like_C"/>
</dbReference>
<keyword evidence="4 7" id="KW-0472">Membrane</keyword>
<organism evidence="10 11">
    <name type="scientific">Smittium mucronatum</name>
    <dbReference type="NCBI Taxonomy" id="133383"/>
    <lineage>
        <taxon>Eukaryota</taxon>
        <taxon>Fungi</taxon>
        <taxon>Fungi incertae sedis</taxon>
        <taxon>Zoopagomycota</taxon>
        <taxon>Kickxellomycotina</taxon>
        <taxon>Harpellomycetes</taxon>
        <taxon>Harpellales</taxon>
        <taxon>Legeriomycetaceae</taxon>
        <taxon>Smittium</taxon>
    </lineage>
</organism>
<reference evidence="10 11" key="1">
    <citation type="journal article" date="2016" name="Mol. Biol. Evol.">
        <title>Genome-Wide Survey of Gut Fungi (Harpellales) Reveals the First Horizontally Transferred Ubiquitin Gene from a Mosquito Host.</title>
        <authorList>
            <person name="Wang Y."/>
            <person name="White M.M."/>
            <person name="Kvist S."/>
            <person name="Moncalvo J.M."/>
        </authorList>
    </citation>
    <scope>NUCLEOTIDE SEQUENCE [LARGE SCALE GENOMIC DNA]</scope>
    <source>
        <strain evidence="10 11">ALG-7-W6</strain>
    </source>
</reference>
<dbReference type="PANTHER" id="PTHR47808:SF2">
    <property type="entry name" value="LEM DOMAIN-CONTAINING PROTEIN 2"/>
    <property type="match status" value="1"/>
</dbReference>
<gene>
    <name evidence="10" type="ORF">AYI68_g4256</name>
</gene>
<dbReference type="InterPro" id="IPR044780">
    <property type="entry name" value="Heh2/Src1"/>
</dbReference>
<feature type="compositionally biased region" description="Basic and acidic residues" evidence="6">
    <location>
        <begin position="91"/>
        <end position="103"/>
    </location>
</feature>
<feature type="domain" description="Man1/Src1-like C-terminal" evidence="8">
    <location>
        <begin position="614"/>
        <end position="995"/>
    </location>
</feature>
<dbReference type="GO" id="GO:0005783">
    <property type="term" value="C:endoplasmic reticulum"/>
    <property type="evidence" value="ECO:0007669"/>
    <property type="project" value="TreeGrafter"/>
</dbReference>
<dbReference type="OrthoDB" id="2503928at2759"/>
<dbReference type="Pfam" id="PF09402">
    <property type="entry name" value="MSC"/>
    <property type="match status" value="1"/>
</dbReference>
<evidence type="ECO:0000313" key="10">
    <source>
        <dbReference type="EMBL" id="OLY81636.1"/>
    </source>
</evidence>
<dbReference type="STRING" id="133383.A0A1R0GXL5"/>
<dbReference type="GO" id="GO:0071763">
    <property type="term" value="P:nuclear membrane organization"/>
    <property type="evidence" value="ECO:0007669"/>
    <property type="project" value="TreeGrafter"/>
</dbReference>
<dbReference type="GO" id="GO:0034399">
    <property type="term" value="C:nuclear periphery"/>
    <property type="evidence" value="ECO:0007669"/>
    <property type="project" value="TreeGrafter"/>
</dbReference>
<keyword evidence="11" id="KW-1185">Reference proteome</keyword>
<feature type="domain" description="HeH/LEM" evidence="9">
    <location>
        <begin position="16"/>
        <end position="50"/>
    </location>
</feature>
<evidence type="ECO:0008006" key="12">
    <source>
        <dbReference type="Google" id="ProtNLM"/>
    </source>
</evidence>
<dbReference type="Proteomes" id="UP000187455">
    <property type="component" value="Unassembled WGS sequence"/>
</dbReference>
<evidence type="ECO:0000259" key="9">
    <source>
        <dbReference type="Pfam" id="PF12949"/>
    </source>
</evidence>
<feature type="transmembrane region" description="Helical" evidence="7">
    <location>
        <begin position="815"/>
        <end position="838"/>
    </location>
</feature>
<comment type="subcellular location">
    <subcellularLocation>
        <location evidence="1">Nucleus membrane</location>
    </subcellularLocation>
</comment>
<feature type="region of interest" description="Disordered" evidence="6">
    <location>
        <begin position="241"/>
        <end position="315"/>
    </location>
</feature>
<keyword evidence="5" id="KW-0539">Nucleus</keyword>
<sequence>MDSAEKLDYTSSGFDPSSLKAPELRSILIKHGVNYSSNSKKDELVSLFKENVKSGKIKSDPPITKKISTNSGALLDQLTSPIYNNKLRSPAKKDKAPKIEDSARSNITPVRTPERRGTRSSSRILQDNQQDTDPNSPPPKFEIKDQKPISSSNPSSKAVFSEENPFQTDPGVEKKRSRIDDSEDQPKKSKKKKKSRKKKTKSENDLIENASTDSKMDVERDSSINDVIANSVKAETQNLIKSKVEVDNSESSHFLRNSTDHKPEYAENNRSVHLSSQEVPASSNLSASTNDSTMEYSSNTTPIRKTNTPSKSRIPDIQNIYSPVQNNVKESFPSYPPISSNIIPGTPTSNHKVSELVAIYEHTRPVTRSSRNSLNSSPIKNPESNVPFLESNFQKVQSVPSEKIVRTEKSDLPAPERYLANRPRTVSEVDEKNIIEAQKNFKKTLESRARVNSNASEKYVSSRKSSLAQIQQESILKETGLIHSPQPPTKSNSGSSISTFYNLLLFSIFLSLTGYIGRNYIFFNVGYYQTRSNSVIENHRKFDFPENNLPIFHKLNKYASHLYSHYIGPIGFPCPEHATCLKDNPIPFILNPAGPRDSIFSSNSKNELDFNKIVFQCDTGYIVKHPIRIFSITLLSPPICVRDQSTESRVKELVNLILNTLKSHRGAKECERSISTLTKIMISKIKSHNLSYIFSPPTFTEWELIIPNYTFESDDPDLIESVGMSINDVNSAVKGIAFMPDTEFDYLFSKAKDIIRNNLSLGVQFFNLESEPTATENDLSENENGNEQTSLSSEKFELYYVSTDYELSIISRFRLYTFFFLIFYSPWVLNILLSYYLAKLLVLRSKSSKMEKQTIEEATILIFNLLEFISKYHYLDPIFATHSNVLTDQLFDYLFFGNSQIGARDSANLAMNAINEDLENIDFYNLNDLDEILSISGTPYPNFPIANFDDPRTRTRIWKQISASVSSSRNVKSIESSPSLSKNSNTYKSWEWIGPINLRDSM</sequence>
<proteinExistence type="predicted"/>